<proteinExistence type="predicted"/>
<accession>A0A2N3WF69</accession>
<keyword evidence="2" id="KW-1185">Reference proteome</keyword>
<evidence type="ECO:0000313" key="2">
    <source>
        <dbReference type="Proteomes" id="UP000233750"/>
    </source>
</evidence>
<dbReference type="AlphaFoldDB" id="A0A2N3WF69"/>
<name>A0A2N3WF69_9PSEU</name>
<dbReference type="Proteomes" id="UP000233750">
    <property type="component" value="Unassembled WGS sequence"/>
</dbReference>
<evidence type="ECO:0000313" key="1">
    <source>
        <dbReference type="EMBL" id="PKV92534.1"/>
    </source>
</evidence>
<comment type="caution">
    <text evidence="1">The sequence shown here is derived from an EMBL/GenBank/DDBJ whole genome shotgun (WGS) entry which is preliminary data.</text>
</comment>
<dbReference type="EMBL" id="PJMY01000003">
    <property type="protein sequence ID" value="PKV92534.1"/>
    <property type="molecule type" value="Genomic_DNA"/>
</dbReference>
<gene>
    <name evidence="1" type="ORF">ATK30_3344</name>
</gene>
<sequence>MTDQQLIGNYPHQVAGHCGSGALRDLMQWAGLSYDSTPLRACW</sequence>
<reference evidence="1 2" key="1">
    <citation type="submission" date="2017-12" db="EMBL/GenBank/DDBJ databases">
        <title>Sequencing the genomes of 1000 Actinobacteria strains.</title>
        <authorList>
            <person name="Klenk H.-P."/>
        </authorList>
    </citation>
    <scope>NUCLEOTIDE SEQUENCE [LARGE SCALE GENOMIC DNA]</scope>
    <source>
        <strain evidence="1 2">DSM 45165</strain>
    </source>
</reference>
<organism evidence="1 2">
    <name type="scientific">Amycolatopsis echigonensis</name>
    <dbReference type="NCBI Taxonomy" id="2576905"/>
    <lineage>
        <taxon>Bacteria</taxon>
        <taxon>Bacillati</taxon>
        <taxon>Actinomycetota</taxon>
        <taxon>Actinomycetes</taxon>
        <taxon>Pseudonocardiales</taxon>
        <taxon>Pseudonocardiaceae</taxon>
        <taxon>Amycolatopsis</taxon>
    </lineage>
</organism>
<protein>
    <submittedName>
        <fullName evidence="1">Uncharacterized protein</fullName>
    </submittedName>
</protein>